<dbReference type="Pfam" id="PF13833">
    <property type="entry name" value="EF-hand_8"/>
    <property type="match status" value="1"/>
</dbReference>
<keyword evidence="6" id="KW-0677">Repeat</keyword>
<evidence type="ECO:0000256" key="11">
    <source>
        <dbReference type="ARBA" id="ARBA00023128"/>
    </source>
</evidence>
<dbReference type="PANTHER" id="PTHR12294">
    <property type="entry name" value="EF HAND DOMAIN FAMILY A1,A2-RELATED"/>
    <property type="match status" value="1"/>
</dbReference>
<evidence type="ECO:0000256" key="13">
    <source>
        <dbReference type="ARBA" id="ARBA00038333"/>
    </source>
</evidence>
<dbReference type="RefSeq" id="XP_070143225.1">
    <property type="nucleotide sequence ID" value="XM_070287124.1"/>
</dbReference>
<dbReference type="InterPro" id="IPR002048">
    <property type="entry name" value="EF_hand_dom"/>
</dbReference>
<keyword evidence="4" id="KW-0109">Calcium transport</keyword>
<comment type="similarity">
    <text evidence="13">Belongs to the MICU1 family. MICU1 subfamily.</text>
</comment>
<keyword evidence="15" id="KW-1185">Reference proteome</keyword>
<evidence type="ECO:0000256" key="6">
    <source>
        <dbReference type="ARBA" id="ARBA00022737"/>
    </source>
</evidence>
<gene>
    <name evidence="16 17" type="primary">LOC108083649</name>
</gene>
<sequence length="418" mass="48646">MSRFWPPIFHCARFNLCFVSQFLNDNYEKVKGSFWPNTLVLSALSKRDFKKPKSNKKHSAHRASFRENTILAYENRLRRHSDPMKVFRYFATIKMKNKAGRWDLFMTPQDFLRSILPGLRQPEHLTLARYRLLDEEAAEKWRAGAQKDSIFLKLDDTGLLDFSDYVLLTILLSIPERHVWILLQLFDHDEDGTVSMEDLEHIIRVISMGQASMVNSHLKRALFGPRLKKKLSINEFLEFLQGLNKEILVQEYEMLRKDSSSVITELDFAKVVLAYTKSFRARGEALERVKEKFGQQKIGISLDEFMSFSRLVQDVETVDMALAFHFLAGADISPQTLEHIAQLVAGVKLSPHLMSVIYTIFDNDGDGIIRREEFIKTLRDRLRRLQHKKKLRLTSGICILGKCCWKTLPFWRSRSLGV</sequence>
<evidence type="ECO:0000256" key="5">
    <source>
        <dbReference type="ARBA" id="ARBA00022723"/>
    </source>
</evidence>
<evidence type="ECO:0000313" key="15">
    <source>
        <dbReference type="Proteomes" id="UP001652661"/>
    </source>
</evidence>
<evidence type="ECO:0000256" key="9">
    <source>
        <dbReference type="ARBA" id="ARBA00022946"/>
    </source>
</evidence>
<dbReference type="InterPro" id="IPR018247">
    <property type="entry name" value="EF_Hand_1_Ca_BS"/>
</dbReference>
<evidence type="ECO:0000313" key="17">
    <source>
        <dbReference type="RefSeq" id="XP_070143226.1"/>
    </source>
</evidence>
<evidence type="ECO:0000313" key="16">
    <source>
        <dbReference type="RefSeq" id="XP_070143225.1"/>
    </source>
</evidence>
<keyword evidence="8" id="KW-0106">Calcium</keyword>
<evidence type="ECO:0000256" key="1">
    <source>
        <dbReference type="ARBA" id="ARBA00004273"/>
    </source>
</evidence>
<keyword evidence="7" id="KW-0999">Mitochondrion inner membrane</keyword>
<dbReference type="InterPro" id="IPR011992">
    <property type="entry name" value="EF-hand-dom_pair"/>
</dbReference>
<evidence type="ECO:0000256" key="8">
    <source>
        <dbReference type="ARBA" id="ARBA00022837"/>
    </source>
</evidence>
<organism evidence="15 17">
    <name type="scientific">Drosophila kikkawai</name>
    <name type="common">Fruit fly</name>
    <dbReference type="NCBI Taxonomy" id="30033"/>
    <lineage>
        <taxon>Eukaryota</taxon>
        <taxon>Metazoa</taxon>
        <taxon>Ecdysozoa</taxon>
        <taxon>Arthropoda</taxon>
        <taxon>Hexapoda</taxon>
        <taxon>Insecta</taxon>
        <taxon>Pterygota</taxon>
        <taxon>Neoptera</taxon>
        <taxon>Endopterygota</taxon>
        <taxon>Diptera</taxon>
        <taxon>Brachycera</taxon>
        <taxon>Muscomorpha</taxon>
        <taxon>Ephydroidea</taxon>
        <taxon>Drosophilidae</taxon>
        <taxon>Drosophila</taxon>
        <taxon>Sophophora</taxon>
    </lineage>
</organism>
<dbReference type="Gene3D" id="1.10.238.10">
    <property type="entry name" value="EF-hand"/>
    <property type="match status" value="2"/>
</dbReference>
<feature type="domain" description="EF-hand" evidence="14">
    <location>
        <begin position="361"/>
        <end position="384"/>
    </location>
</feature>
<keyword evidence="5" id="KW-0479">Metal-binding</keyword>
<evidence type="ECO:0000256" key="4">
    <source>
        <dbReference type="ARBA" id="ARBA00022568"/>
    </source>
</evidence>
<keyword evidence="11" id="KW-0496">Mitochondrion</keyword>
<dbReference type="GeneID" id="108083649"/>
<feature type="domain" description="EF-hand" evidence="14">
    <location>
        <begin position="174"/>
        <end position="209"/>
    </location>
</feature>
<dbReference type="PROSITE" id="PS50222">
    <property type="entry name" value="EF_HAND_2"/>
    <property type="match status" value="2"/>
</dbReference>
<evidence type="ECO:0000256" key="2">
    <source>
        <dbReference type="ARBA" id="ARBA00004569"/>
    </source>
</evidence>
<dbReference type="CDD" id="cd15900">
    <property type="entry name" value="EFh_MICU"/>
    <property type="match status" value="1"/>
</dbReference>
<evidence type="ECO:0000256" key="7">
    <source>
        <dbReference type="ARBA" id="ARBA00022792"/>
    </source>
</evidence>
<evidence type="ECO:0000256" key="10">
    <source>
        <dbReference type="ARBA" id="ARBA00023065"/>
    </source>
</evidence>
<name>A0ABM4GKJ8_DROKI</name>
<reference evidence="16 17" key="1">
    <citation type="submission" date="2025-05" db="UniProtKB">
        <authorList>
            <consortium name="RefSeq"/>
        </authorList>
    </citation>
    <scope>IDENTIFICATION</scope>
    <source>
        <strain evidence="16 17">14028-0561.14</strain>
        <tissue evidence="16 17">Whole fly</tissue>
    </source>
</reference>
<dbReference type="RefSeq" id="XP_070143226.1">
    <property type="nucleotide sequence ID" value="XM_070287125.1"/>
</dbReference>
<evidence type="ECO:0000256" key="12">
    <source>
        <dbReference type="ARBA" id="ARBA00023136"/>
    </source>
</evidence>
<dbReference type="Proteomes" id="UP001652661">
    <property type="component" value="Chromosome 3R"/>
</dbReference>
<proteinExistence type="inferred from homology"/>
<dbReference type="SUPFAM" id="SSF47473">
    <property type="entry name" value="EF-hand"/>
    <property type="match status" value="1"/>
</dbReference>
<dbReference type="PROSITE" id="PS00018">
    <property type="entry name" value="EF_HAND_1"/>
    <property type="match status" value="1"/>
</dbReference>
<protein>
    <submittedName>
        <fullName evidence="16 17">Calcium uptake protein 1 homolog, mitochondrial</fullName>
    </submittedName>
</protein>
<keyword evidence="12" id="KW-0472">Membrane</keyword>
<comment type="subcellular location">
    <subcellularLocation>
        <location evidence="1">Mitochondrion inner membrane</location>
    </subcellularLocation>
    <subcellularLocation>
        <location evidence="2">Mitochondrion intermembrane space</location>
    </subcellularLocation>
</comment>
<dbReference type="PANTHER" id="PTHR12294:SF1">
    <property type="entry name" value="CALCIUM UPTAKE PROTEIN 1, MITOCHONDRIAL"/>
    <property type="match status" value="1"/>
</dbReference>
<keyword evidence="3" id="KW-0813">Transport</keyword>
<evidence type="ECO:0000259" key="14">
    <source>
        <dbReference type="PROSITE" id="PS50222"/>
    </source>
</evidence>
<keyword evidence="10" id="KW-0406">Ion transport</keyword>
<evidence type="ECO:0000256" key="3">
    <source>
        <dbReference type="ARBA" id="ARBA00022448"/>
    </source>
</evidence>
<accession>A0ABM4GKJ8</accession>
<keyword evidence="9" id="KW-0809">Transit peptide</keyword>
<dbReference type="InterPro" id="IPR039800">
    <property type="entry name" value="MICU1/2/3"/>
</dbReference>